<reference evidence="4" key="1">
    <citation type="submission" date="2016-06" db="EMBL/GenBank/DDBJ databases">
        <authorList>
            <person name="Varghese N."/>
            <person name="Submissions Spin"/>
        </authorList>
    </citation>
    <scope>NUCLEOTIDE SEQUENCE [LARGE SCALE GENOMIC DNA]</scope>
    <source>
        <strain evidence="4">DSM 45161</strain>
    </source>
</reference>
<feature type="compositionally biased region" description="Low complexity" evidence="1">
    <location>
        <begin position="162"/>
        <end position="188"/>
    </location>
</feature>
<dbReference type="Proteomes" id="UP000198215">
    <property type="component" value="Chromosome I"/>
</dbReference>
<evidence type="ECO:0008006" key="5">
    <source>
        <dbReference type="Google" id="ProtNLM"/>
    </source>
</evidence>
<dbReference type="AlphaFoldDB" id="A0A1C5GWK5"/>
<proteinExistence type="predicted"/>
<accession>A0A1C5GWK5</accession>
<sequence length="295" mass="30944">MKPAANTPDPSPTAVGDIAAQGKHLRRLRWAVRATLALGVAASVAANVLHAHPNPISQIIAAWPPLALMLTVELISRVPHHRRLLGAIRITAAATIAIIAAWVSYWHLVGVASRYGENDNGAAYLLPISVDGLVIVASVSLVEITARIRAAPTTSVAPTAPAAFRPTAASPARRRPSAAVPVPGPSAVRGKHSALTSGKGTGSGAGMTPKAQNLGPPPADTDSDEQAGRQDDTQAQNVPTTTAAAVAYWRQRDPALHPAEVAARIGKSERTVRRHWPPRTTTRRTSGHPRHQPAQ</sequence>
<feature type="transmembrane region" description="Helical" evidence="2">
    <location>
        <begin position="121"/>
        <end position="142"/>
    </location>
</feature>
<dbReference type="OrthoDB" id="3405422at2"/>
<dbReference type="Pfam" id="PF10935">
    <property type="entry name" value="DUF2637"/>
    <property type="match status" value="1"/>
</dbReference>
<name>A0A1C5GWK5_9ACTN</name>
<feature type="transmembrane region" description="Helical" evidence="2">
    <location>
        <begin position="87"/>
        <end position="109"/>
    </location>
</feature>
<organism evidence="3 4">
    <name type="scientific">Micromonospora coxensis</name>
    <dbReference type="NCBI Taxonomy" id="356852"/>
    <lineage>
        <taxon>Bacteria</taxon>
        <taxon>Bacillati</taxon>
        <taxon>Actinomycetota</taxon>
        <taxon>Actinomycetes</taxon>
        <taxon>Micromonosporales</taxon>
        <taxon>Micromonosporaceae</taxon>
        <taxon>Micromonospora</taxon>
    </lineage>
</organism>
<feature type="region of interest" description="Disordered" evidence="1">
    <location>
        <begin position="162"/>
        <end position="295"/>
    </location>
</feature>
<feature type="transmembrane region" description="Helical" evidence="2">
    <location>
        <begin position="56"/>
        <end position="75"/>
    </location>
</feature>
<feature type="compositionally biased region" description="Polar residues" evidence="1">
    <location>
        <begin position="233"/>
        <end position="243"/>
    </location>
</feature>
<gene>
    <name evidence="3" type="ORF">GA0070614_0481</name>
</gene>
<evidence type="ECO:0000313" key="3">
    <source>
        <dbReference type="EMBL" id="SCG38154.1"/>
    </source>
</evidence>
<evidence type="ECO:0000256" key="2">
    <source>
        <dbReference type="SAM" id="Phobius"/>
    </source>
</evidence>
<keyword evidence="2" id="KW-0812">Transmembrane</keyword>
<evidence type="ECO:0000256" key="1">
    <source>
        <dbReference type="SAM" id="MobiDB-lite"/>
    </source>
</evidence>
<protein>
    <recommendedName>
        <fullName evidence="5">DUF2637 domain-containing protein</fullName>
    </recommendedName>
</protein>
<feature type="transmembrane region" description="Helical" evidence="2">
    <location>
        <begin position="30"/>
        <end position="50"/>
    </location>
</feature>
<keyword evidence="2" id="KW-1133">Transmembrane helix</keyword>
<keyword evidence="2" id="KW-0472">Membrane</keyword>
<keyword evidence="4" id="KW-1185">Reference proteome</keyword>
<feature type="compositionally biased region" description="Basic residues" evidence="1">
    <location>
        <begin position="272"/>
        <end position="295"/>
    </location>
</feature>
<dbReference type="EMBL" id="LT607753">
    <property type="protein sequence ID" value="SCG38154.1"/>
    <property type="molecule type" value="Genomic_DNA"/>
</dbReference>
<dbReference type="RefSeq" id="WP_088974448.1">
    <property type="nucleotide sequence ID" value="NZ_LT607753.1"/>
</dbReference>
<evidence type="ECO:0000313" key="4">
    <source>
        <dbReference type="Proteomes" id="UP000198215"/>
    </source>
</evidence>
<dbReference type="InterPro" id="IPR021235">
    <property type="entry name" value="DUF2637"/>
</dbReference>